<dbReference type="EC" id="2.3.2.26" evidence="3"/>
<dbReference type="Gene3D" id="3.30.2410.10">
    <property type="entry name" value="Hect, E3 ligase catalytic domain"/>
    <property type="match status" value="1"/>
</dbReference>
<dbReference type="InterPro" id="IPR035983">
    <property type="entry name" value="Hect_E3_ubiquitin_ligase"/>
</dbReference>
<evidence type="ECO:0000256" key="1">
    <source>
        <dbReference type="ARBA" id="ARBA00000885"/>
    </source>
</evidence>
<feature type="region of interest" description="Disordered" evidence="8">
    <location>
        <begin position="1541"/>
        <end position="1629"/>
    </location>
</feature>
<organism evidence="10 11">
    <name type="scientific">Perkinsus olseni</name>
    <name type="common">Perkinsus atlanticus</name>
    <dbReference type="NCBI Taxonomy" id="32597"/>
    <lineage>
        <taxon>Eukaryota</taxon>
        <taxon>Sar</taxon>
        <taxon>Alveolata</taxon>
        <taxon>Perkinsozoa</taxon>
        <taxon>Perkinsea</taxon>
        <taxon>Perkinsida</taxon>
        <taxon>Perkinsidae</taxon>
        <taxon>Perkinsus</taxon>
    </lineage>
</organism>
<feature type="region of interest" description="Disordered" evidence="8">
    <location>
        <begin position="2687"/>
        <end position="2737"/>
    </location>
</feature>
<feature type="region of interest" description="Disordered" evidence="8">
    <location>
        <begin position="2092"/>
        <end position="2116"/>
    </location>
</feature>
<dbReference type="PROSITE" id="PS50237">
    <property type="entry name" value="HECT"/>
    <property type="match status" value="1"/>
</dbReference>
<dbReference type="PANTHER" id="PTHR11254">
    <property type="entry name" value="HECT DOMAIN UBIQUITIN-PROTEIN LIGASE"/>
    <property type="match status" value="1"/>
</dbReference>
<proteinExistence type="inferred from homology"/>
<feature type="region of interest" description="Disordered" evidence="8">
    <location>
        <begin position="2450"/>
        <end position="2484"/>
    </location>
</feature>
<dbReference type="GO" id="GO:0006511">
    <property type="term" value="P:ubiquitin-dependent protein catabolic process"/>
    <property type="evidence" value="ECO:0007669"/>
    <property type="project" value="TreeGrafter"/>
</dbReference>
<comment type="pathway">
    <text evidence="2">Protein modification; protein ubiquitination.</text>
</comment>
<feature type="region of interest" description="Disordered" evidence="8">
    <location>
        <begin position="1993"/>
        <end position="2031"/>
    </location>
</feature>
<feature type="region of interest" description="Disordered" evidence="8">
    <location>
        <begin position="1478"/>
        <end position="1510"/>
    </location>
</feature>
<evidence type="ECO:0000256" key="6">
    <source>
        <dbReference type="ARBA" id="ARBA00034494"/>
    </source>
</evidence>
<dbReference type="SUPFAM" id="SSF56204">
    <property type="entry name" value="Hect, E3 ligase catalytic domain"/>
    <property type="match status" value="1"/>
</dbReference>
<keyword evidence="5 7" id="KW-0833">Ubl conjugation pathway</keyword>
<comment type="similarity">
    <text evidence="6">Belongs to the UPL family. TOM1/PTR1 subfamily.</text>
</comment>
<dbReference type="InterPro" id="IPR050409">
    <property type="entry name" value="E3_ubiq-protein_ligase"/>
</dbReference>
<feature type="compositionally biased region" description="Low complexity" evidence="8">
    <location>
        <begin position="1837"/>
        <end position="1851"/>
    </location>
</feature>
<feature type="compositionally biased region" description="Acidic residues" evidence="8">
    <location>
        <begin position="705"/>
        <end position="726"/>
    </location>
</feature>
<feature type="compositionally biased region" description="Acidic residues" evidence="8">
    <location>
        <begin position="2021"/>
        <end position="2031"/>
    </location>
</feature>
<feature type="region of interest" description="Disordered" evidence="8">
    <location>
        <begin position="640"/>
        <end position="727"/>
    </location>
</feature>
<dbReference type="Proteomes" id="UP000570595">
    <property type="component" value="Unassembled WGS sequence"/>
</dbReference>
<name>A0A7J6LHJ9_PEROL</name>
<dbReference type="GO" id="GO:0061630">
    <property type="term" value="F:ubiquitin protein ligase activity"/>
    <property type="evidence" value="ECO:0007669"/>
    <property type="project" value="UniProtKB-EC"/>
</dbReference>
<dbReference type="FunFam" id="3.30.2410.10:FF:000009">
    <property type="entry name" value="Probable E3 ubiquitin-protein ligase HECTD2"/>
    <property type="match status" value="1"/>
</dbReference>
<feature type="active site" description="Glycyl thioester intermediate" evidence="7">
    <location>
        <position position="3226"/>
    </location>
</feature>
<keyword evidence="4" id="KW-0808">Transferase</keyword>
<evidence type="ECO:0000256" key="7">
    <source>
        <dbReference type="PROSITE-ProRule" id="PRU00104"/>
    </source>
</evidence>
<feature type="region of interest" description="Disordered" evidence="8">
    <location>
        <begin position="2759"/>
        <end position="2818"/>
    </location>
</feature>
<accession>A0A7J6LHJ9</accession>
<comment type="caution">
    <text evidence="10">The sequence shown here is derived from an EMBL/GenBank/DDBJ whole genome shotgun (WGS) entry which is preliminary data.</text>
</comment>
<evidence type="ECO:0000259" key="9">
    <source>
        <dbReference type="PROSITE" id="PS50237"/>
    </source>
</evidence>
<feature type="compositionally biased region" description="Low complexity" evidence="8">
    <location>
        <begin position="2691"/>
        <end position="2706"/>
    </location>
</feature>
<sequence length="3259" mass="356337">MEATPTTMVEITPSTVEAARHRGVSLAEQIMTDLRDQTPENERSHRRTIVNSVKMLSMINNYFNNNEDVARTWSDGTLRSVAEEMVNSEPVGPRNYQGEPVYIDFVHNTYIDEFANACRFIVDRVLDGLDSSCLFVESGGMEKVAEAAISDKLPVCWGHMTYGHPILTLVKQVAHFNHQHHARHTQFYSEDPSSESELLSVRGYKLYKWPQAFVDASIRILRDEDMLQEKKWHKVGTLMSLLATALKDSSSSLHEDTVECFAELLRVMIVDTNFLTDLLYAVNSKLSPAERSERELQREKDRTAVKTAATNLQQRHMASLAAELSAHRSRLALPPGGPHAPDQFNYQFNVCMREMKDRLASPDYDISMDVALTCWLSARVLLSQISRVVNYPHRTLSRSRGQPRAASESQGTVTRVTVSVQSRHCALLLAVMGRKMLQKALSTYPDLDDSITMDPSGSHHNIHLMADVVELLCKVHVEDRHHMIRSLCLDAFYKLHGADLLMEILLLALDMLQRLGDEPSGAEGEATPFTSSLNVLSEAVQHVLWWFERTTSVKRLHNAAITTELSRAHQSLGPYVREDQKEKMKPLLDFNTVGLVSSLQYTFASSFVSKWRDDTVIECIPAKAAASLLKALTHVLEPDRSLLRSSSRPSSPEAPTGRGQGASDDGRAPMSTPHQPSARRPPVVLPPLSEVGSSESPPARSCGDPPEDGMEESADEGSESNPVEEEDVRRADEFILDLEHFSASGSDWKAYEDKEEVIACSKDVASDVMRRALVLGEKGRTQSISAQTHIADVCVRLTGNKLIRLGPAVEGDGAGSNDLARLNCRHIARVCLEAVVAEDASERLTRIAAHVLCCLTHANAAVVSNEITEMGPSFAQRLVELVASGGGSDEAQVDPRVTVVGGVKIAPFAKPLRKRDANGAVVGESSPSSVGEELANLPLSEEDKARMPPKWLSTVLVCVHKWLGCLVGLPNGRDTMLSLTKALVRVAERKPLMDPMQSQALLMCLAETTRYYECATEVLNSGGLWLLLTLPQISSYPGMLAHLKTVMLNICRDDDYIVEAEAKPIVLRYLATHNDYVRVSDGRPWAKTRDIVEAMAEKLAPTCIGRDVGSIIKKALRKYTKYCHFNDGWIALRDEVVEEAEALVRTDRRTNGDRPMSETSSEPPKMVTPHNLAKTVSTILVALRVCMVGRGIGPAMTTSAAHYQANEEIAYAASGEAKLANGAEQMLFLLSKLCQTLEVKHVLPELMFDPAIPERFLEGEGRQPWMDTDCFTWMAQNTGSCLLDFIGGGLCALSAVVGDHAAHSQASLWAGALAQEWLFVAVLNSGRTEEVVRQISDVLWKSLSDAFEGVGEKDVPKVDASIPQRQHPLKPSGEGDGTVPSEGAAEAARLMARAYLIYSMQLTKCRGQDGEEHFVLDGRPQLPGASDVAAYQTERVREAKVWLGDALSSLQLDQPYSPFVAESMLEPLVPLTRCPEFPESANVLPRGRRSSDVARADSVGDSSGQSSPRHEIIRDGGAAVASDAQQEQPQEIHVEIVEEVDDGDEPDGGPGAGSDSQLDEEEADRSSVDDAMDVAPLTAAAAAAAAPREGDGLPTDDSSSGEDAAMAGIESSEQPSGDDEDEEDEELFEAAEFMAEDNTLDDMPDVDLDEIGDMDFEDALADMMGGDEVEDDSFFHIGGSDDDDEEEVNLLQPRHLRGGPRSMRGVMGGGREVRWVSAGVPGGGPAGSSGGGNSRRVFSIFDSAVREMSHNNNQRLRRNRRMSFDGIEPLWSFDVQAPGEHPLIARSHTGTSVGQLQPPPAGGSSRTGHPGVLPPAQPDIDDTVQGVPDAVEHMTSEEVAPPAVTTTTTATEEPREEEEGSTEEVIMDEADEVGGGDEEVAEQAASPEEGAVVGGDTAVPMETEEAAAEAEPSDDQQQQAEAEGGEEAGEVDLPPAVEIPALTAAAARLNVAPSALLDATGIDASVLEALPQDMHEDIIREHVAQIDNATLRRLQHQQQQHSSVAGRTSRAPEGEQQQQQQEEEEAGEPALEEGMDNATFLATLTDPQLREEILMTAAPQFLETLPAEVRAEARALRDRAGAMRFAGLGAAAGRGGGARRGGGAPPQSGARAAPDPNRIRIRLGSGWQGADVGTAAGPGAEPGQMLTLPAGDVADLLDLTSHFANRGGPAASGGGTGHSRALVNLLFDVLQRSEATGGGRHWVDGSRLMDASLPPGRGSELAASAGGPLSWGGVQMGSSRERGGAREEHTAISDRKCHLCDQFEVPSPMPLEFVDALLRLLWMRYLLPGLKAKLDEITHHLCLHRALRLRLYTAAMRMLLELLQGADSVRIDENRPEMEMPCTRLLGEPDTPPFAKLEVPSGDDPAKVRATMASRLLVAVEFILTWVPSSREWLIHPVHSASVAAGKAPTGIEVLMDIISSPLLDASAVTFGNLILLLSKLIVPHRPKPVAVTPEESSRSPDAAPRSSTGAVQSAEQLAAKQRQRAEKSLQRSRVLMQHISADAAKRLMEYVFGPASGDLLQRRTHAGRMDPRYEISGDISLVNPFAMERVLHKGIALVVALAESDSHGRQLRAALAEELGRLAEGIVGMLKEPTDSEEANERLLRAGQRLMRFVGAYKQVARNKCRDLPEDEFDTAYRNTLAEYLSGSTSNPGLMDLWEALDEALLPYDEIDIRQTEGQRQLEELRAREAAGSAVAPSSSTSSVVEGDEERTPLEEAPAPEEEEEAQGPEDGANRRIPTRLHRIMGLLEAFMVAFGSQRGDSQNGSQRHYSVASSSSSSSEADASTPMGDSSALPTSSRATARSTSSVSLSAMSDDGALSPYGRDMRKLVSFLERHKKPVNACIKRPTDSLTRMLMSIIRIAPHVVDFDNKRAFFHWEMNNRGPRVGMRPIRLNIRRDHVFMDSFHQLRPRTAEEVEEDWMRGKLSIVFSGEEAVDAGGVVREWFGILSREIFNPNYALFSTAGGNCSTFHPNSMSYANPDHLAFFEFCGRFIGKAIYDNQRLDCYFTRSFYKHMLGKPVSWHDMESEDPDFYRQMLWILDTDLNSPEGAAVAADMNFTTDLDDFGRVRSVELKENGSNIRVTEENKREYVHLVCQHKMTQAVRPQLNAFLKGFNELIPSDLLGRMFDDRELELLISGLPTIDVEDWRKNTIYVNYTKDSDQIVWFWSVVEEFNQQQLAMFLQFVTGSSQVPLEGFKALQGMRGPQKMSVHRAYGADRLPTAHTCMNQLDLPNYGDRETLKAKLVLAVNEAHEGFGFV</sequence>
<dbReference type="InterPro" id="IPR000569">
    <property type="entry name" value="HECT_dom"/>
</dbReference>
<feature type="compositionally biased region" description="Acidic residues" evidence="8">
    <location>
        <begin position="2719"/>
        <end position="2729"/>
    </location>
</feature>
<feature type="compositionally biased region" description="Low complexity" evidence="8">
    <location>
        <begin position="2105"/>
        <end position="2114"/>
    </location>
</feature>
<comment type="catalytic activity">
    <reaction evidence="1">
        <text>S-ubiquitinyl-[E2 ubiquitin-conjugating enzyme]-L-cysteine + [acceptor protein]-L-lysine = [E2 ubiquitin-conjugating enzyme]-L-cysteine + N(6)-ubiquitinyl-[acceptor protein]-L-lysine.</text>
        <dbReference type="EC" id="2.3.2.26"/>
    </reaction>
</comment>
<feature type="compositionally biased region" description="Acidic residues" evidence="8">
    <location>
        <begin position="1854"/>
        <end position="1881"/>
    </location>
</feature>
<evidence type="ECO:0000313" key="10">
    <source>
        <dbReference type="EMBL" id="KAF4658321.1"/>
    </source>
</evidence>
<dbReference type="OrthoDB" id="8068875at2759"/>
<dbReference type="CDD" id="cd00078">
    <property type="entry name" value="HECTc"/>
    <property type="match status" value="1"/>
</dbReference>
<feature type="compositionally biased region" description="Low complexity" evidence="8">
    <location>
        <begin position="2772"/>
        <end position="2815"/>
    </location>
</feature>
<dbReference type="PANTHER" id="PTHR11254:SF67">
    <property type="entry name" value="E3 UBIQUITIN-PROTEIN LIGASE HUWE1"/>
    <property type="match status" value="1"/>
</dbReference>
<feature type="region of interest" description="Disordered" evidence="8">
    <location>
        <begin position="1784"/>
        <end position="1931"/>
    </location>
</feature>
<evidence type="ECO:0000313" key="11">
    <source>
        <dbReference type="Proteomes" id="UP000570595"/>
    </source>
</evidence>
<dbReference type="Gene3D" id="3.90.1750.10">
    <property type="entry name" value="Hect, E3 ligase catalytic domains"/>
    <property type="match status" value="1"/>
</dbReference>
<feature type="compositionally biased region" description="Gly residues" evidence="8">
    <location>
        <begin position="2092"/>
        <end position="2104"/>
    </location>
</feature>
<dbReference type="SMART" id="SM00119">
    <property type="entry name" value="HECTc"/>
    <property type="match status" value="1"/>
</dbReference>
<evidence type="ECO:0000256" key="3">
    <source>
        <dbReference type="ARBA" id="ARBA00012485"/>
    </source>
</evidence>
<dbReference type="InterPro" id="IPR025527">
    <property type="entry name" value="HUWE1/Rev1_UBM"/>
</dbReference>
<dbReference type="Gene3D" id="3.30.2160.10">
    <property type="entry name" value="Hect, E3 ligase catalytic domain"/>
    <property type="match status" value="1"/>
</dbReference>
<evidence type="ECO:0000256" key="4">
    <source>
        <dbReference type="ARBA" id="ARBA00022679"/>
    </source>
</evidence>
<reference evidence="10 11" key="1">
    <citation type="submission" date="2020-04" db="EMBL/GenBank/DDBJ databases">
        <title>Perkinsus olseni comparative genomics.</title>
        <authorList>
            <person name="Bogema D.R."/>
        </authorList>
    </citation>
    <scope>NUCLEOTIDE SEQUENCE [LARGE SCALE GENOMIC DNA]</scope>
    <source>
        <strain evidence="10">ATCC PRA-179</strain>
    </source>
</reference>
<dbReference type="FunFam" id="3.90.1750.10:FF:000003">
    <property type="entry name" value="E3 ubiquitin-protein ligase UPL1"/>
    <property type="match status" value="1"/>
</dbReference>
<feature type="region of interest" description="Disordered" evidence="8">
    <location>
        <begin position="1357"/>
        <end position="1380"/>
    </location>
</feature>
<protein>
    <recommendedName>
        <fullName evidence="3">HECT-type E3 ubiquitin transferase</fullName>
        <ecNumber evidence="3">2.3.2.26</ecNumber>
    </recommendedName>
</protein>
<feature type="domain" description="HECT" evidence="9">
    <location>
        <begin position="2918"/>
        <end position="3259"/>
    </location>
</feature>
<dbReference type="Pfam" id="PF00632">
    <property type="entry name" value="HECT"/>
    <property type="match status" value="1"/>
</dbReference>
<dbReference type="EMBL" id="JABAHT010000314">
    <property type="protein sequence ID" value="KAF4658321.1"/>
    <property type="molecule type" value="Genomic_DNA"/>
</dbReference>
<evidence type="ECO:0000256" key="8">
    <source>
        <dbReference type="SAM" id="MobiDB-lite"/>
    </source>
</evidence>
<feature type="compositionally biased region" description="Acidic residues" evidence="8">
    <location>
        <begin position="1902"/>
        <end position="1914"/>
    </location>
</feature>
<feature type="compositionally biased region" description="Acidic residues" evidence="8">
    <location>
        <begin position="1616"/>
        <end position="1629"/>
    </location>
</feature>
<dbReference type="Pfam" id="PF14377">
    <property type="entry name" value="UBM"/>
    <property type="match status" value="3"/>
</dbReference>
<dbReference type="GO" id="GO:0000209">
    <property type="term" value="P:protein polyubiquitination"/>
    <property type="evidence" value="ECO:0007669"/>
    <property type="project" value="TreeGrafter"/>
</dbReference>
<dbReference type="FunFam" id="3.30.2160.10:FF:000001">
    <property type="entry name" value="E3 ubiquitin-protein ligase NEDD4-like"/>
    <property type="match status" value="1"/>
</dbReference>
<feature type="region of interest" description="Disordered" evidence="8">
    <location>
        <begin position="1148"/>
        <end position="1168"/>
    </location>
</feature>
<feature type="compositionally biased region" description="Polar residues" evidence="8">
    <location>
        <begin position="2760"/>
        <end position="2770"/>
    </location>
</feature>
<evidence type="ECO:0000256" key="2">
    <source>
        <dbReference type="ARBA" id="ARBA00004906"/>
    </source>
</evidence>
<dbReference type="GO" id="GO:0005737">
    <property type="term" value="C:cytoplasm"/>
    <property type="evidence" value="ECO:0007669"/>
    <property type="project" value="TreeGrafter"/>
</dbReference>
<evidence type="ECO:0000256" key="5">
    <source>
        <dbReference type="ARBA" id="ARBA00022786"/>
    </source>
</evidence>
<gene>
    <name evidence="10" type="primary">HACE1_2</name>
    <name evidence="10" type="ORF">FOZ61_005717</name>
</gene>